<proteinExistence type="predicted"/>
<feature type="region of interest" description="Disordered" evidence="1">
    <location>
        <begin position="61"/>
        <end position="119"/>
    </location>
</feature>
<dbReference type="EMBL" id="BAABDO010000037">
    <property type="protein sequence ID" value="GAA4141569.1"/>
    <property type="molecule type" value="Genomic_DNA"/>
</dbReference>
<reference evidence="3" key="1">
    <citation type="journal article" date="2019" name="Int. J. Syst. Evol. Microbiol.">
        <title>The Global Catalogue of Microorganisms (GCM) 10K type strain sequencing project: providing services to taxonomists for standard genome sequencing and annotation.</title>
        <authorList>
            <consortium name="The Broad Institute Genomics Platform"/>
            <consortium name="The Broad Institute Genome Sequencing Center for Infectious Disease"/>
            <person name="Wu L."/>
            <person name="Ma J."/>
        </authorList>
    </citation>
    <scope>NUCLEOTIDE SEQUENCE [LARGE SCALE GENOMIC DNA]</scope>
    <source>
        <strain evidence="3">JCM 17316</strain>
    </source>
</reference>
<evidence type="ECO:0000313" key="2">
    <source>
        <dbReference type="EMBL" id="GAA4141569.1"/>
    </source>
</evidence>
<dbReference type="Proteomes" id="UP001500266">
    <property type="component" value="Unassembled WGS sequence"/>
</dbReference>
<keyword evidence="3" id="KW-1185">Reference proteome</keyword>
<gene>
    <name evidence="2" type="ORF">GCM10022416_29670</name>
</gene>
<feature type="region of interest" description="Disordered" evidence="1">
    <location>
        <begin position="1"/>
        <end position="24"/>
    </location>
</feature>
<organism evidence="2 3">
    <name type="scientific">Actinomadura keratinilytica</name>
    <dbReference type="NCBI Taxonomy" id="547461"/>
    <lineage>
        <taxon>Bacteria</taxon>
        <taxon>Bacillati</taxon>
        <taxon>Actinomycetota</taxon>
        <taxon>Actinomycetes</taxon>
        <taxon>Streptosporangiales</taxon>
        <taxon>Thermomonosporaceae</taxon>
        <taxon>Actinomadura</taxon>
    </lineage>
</organism>
<protein>
    <submittedName>
        <fullName evidence="2">Uncharacterized protein</fullName>
    </submittedName>
</protein>
<evidence type="ECO:0000313" key="3">
    <source>
        <dbReference type="Proteomes" id="UP001500266"/>
    </source>
</evidence>
<accession>A0ABP7YUH1</accession>
<sequence>MNPGPAPHGAARCGPRRSGGRCVRRRAGRTGLAVPFIGGPEMLRSVLDAMPERLLCGMPRNAALTEHREPSRPRQRSHRPAAMKIEIGPGRRTAASRQVGGGTAGEAERRIFMIGKRSG</sequence>
<feature type="compositionally biased region" description="Basic residues" evidence="1">
    <location>
        <begin position="14"/>
        <end position="24"/>
    </location>
</feature>
<comment type="caution">
    <text evidence="2">The sequence shown here is derived from an EMBL/GenBank/DDBJ whole genome shotgun (WGS) entry which is preliminary data.</text>
</comment>
<name>A0ABP7YUH1_9ACTN</name>
<evidence type="ECO:0000256" key="1">
    <source>
        <dbReference type="SAM" id="MobiDB-lite"/>
    </source>
</evidence>